<dbReference type="SUPFAM" id="SSF50182">
    <property type="entry name" value="Sm-like ribonucleoproteins"/>
    <property type="match status" value="1"/>
</dbReference>
<comment type="subunit">
    <text evidence="9">LSm subunits form a heteromer with a doughnut shape.</text>
</comment>
<comment type="function">
    <text evidence="9">Plays a role in U6 snRNP assembly and function. Binds to the 3' end of U6 snRNA.</text>
</comment>
<dbReference type="PROSITE" id="PS52002">
    <property type="entry name" value="SM"/>
    <property type="match status" value="1"/>
</dbReference>
<proteinExistence type="inferred from homology"/>
<evidence type="ECO:0000256" key="8">
    <source>
        <dbReference type="ARBA" id="ARBA00023274"/>
    </source>
</evidence>
<sequence>MSGNDTISPIELIDKCVGHKIWILMKNDKELLGTLRGFDDFFNMVLDDVSEYQYVDGVKKEIKTDSILLNGAYITLLIPGGEPL</sequence>
<evidence type="ECO:0000256" key="4">
    <source>
        <dbReference type="ARBA" id="ARBA00022728"/>
    </source>
</evidence>
<dbReference type="CDD" id="cd01732">
    <property type="entry name" value="LSm5"/>
    <property type="match status" value="1"/>
</dbReference>
<evidence type="ECO:0000313" key="12">
    <source>
        <dbReference type="Proteomes" id="UP000009168"/>
    </source>
</evidence>
<dbReference type="OrthoDB" id="429711at2759"/>
<dbReference type="GO" id="GO:1990726">
    <property type="term" value="C:Lsm1-7-Pat1 complex"/>
    <property type="evidence" value="ECO:0007669"/>
    <property type="project" value="TreeGrafter"/>
</dbReference>
<dbReference type="GO" id="GO:0005681">
    <property type="term" value="C:spliceosomal complex"/>
    <property type="evidence" value="ECO:0007669"/>
    <property type="project" value="UniProtKB-KW"/>
</dbReference>
<comment type="similarity">
    <text evidence="2 9">Belongs to the snRNP Sm proteins family.</text>
</comment>
<dbReference type="InParanoid" id="W7X5R6"/>
<comment type="subcellular location">
    <subcellularLocation>
        <location evidence="1 9">Nucleus</location>
    </subcellularLocation>
</comment>
<dbReference type="PANTHER" id="PTHR20971">
    <property type="entry name" value="U6 SNRNA-ASSOCIATED PROTEIN"/>
    <property type="match status" value="1"/>
</dbReference>
<dbReference type="GO" id="GO:0005688">
    <property type="term" value="C:U6 snRNP"/>
    <property type="evidence" value="ECO:0007669"/>
    <property type="project" value="TreeGrafter"/>
</dbReference>
<dbReference type="InterPro" id="IPR001163">
    <property type="entry name" value="Sm_dom_euk/arc"/>
</dbReference>
<keyword evidence="3 9" id="KW-0507">mRNA processing</keyword>
<evidence type="ECO:0000256" key="7">
    <source>
        <dbReference type="ARBA" id="ARBA00023242"/>
    </source>
</evidence>
<evidence type="ECO:0000256" key="9">
    <source>
        <dbReference type="RuleBase" id="RU365055"/>
    </source>
</evidence>
<dbReference type="GeneID" id="24440203"/>
<name>W7X5R6_TETTS</name>
<keyword evidence="6 9" id="KW-0508">mRNA splicing</keyword>
<evidence type="ECO:0000256" key="5">
    <source>
        <dbReference type="ARBA" id="ARBA00022884"/>
    </source>
</evidence>
<keyword evidence="7 9" id="KW-0539">Nucleus</keyword>
<dbReference type="GO" id="GO:0003723">
    <property type="term" value="F:RNA binding"/>
    <property type="evidence" value="ECO:0007669"/>
    <property type="project" value="UniProtKB-KW"/>
</dbReference>
<dbReference type="InterPro" id="IPR033871">
    <property type="entry name" value="LSm5"/>
</dbReference>
<evidence type="ECO:0000256" key="3">
    <source>
        <dbReference type="ARBA" id="ARBA00022664"/>
    </source>
</evidence>
<dbReference type="RefSeq" id="XP_012655775.1">
    <property type="nucleotide sequence ID" value="XM_012800321.1"/>
</dbReference>
<evidence type="ECO:0000313" key="11">
    <source>
        <dbReference type="EMBL" id="EWS71703.1"/>
    </source>
</evidence>
<dbReference type="Gene3D" id="2.30.30.100">
    <property type="match status" value="1"/>
</dbReference>
<evidence type="ECO:0000256" key="1">
    <source>
        <dbReference type="ARBA" id="ARBA00004123"/>
    </source>
</evidence>
<dbReference type="FunCoup" id="W7X5R6">
    <property type="interactions" value="391"/>
</dbReference>
<keyword evidence="5 9" id="KW-0694">RNA-binding</keyword>
<evidence type="ECO:0000256" key="6">
    <source>
        <dbReference type="ARBA" id="ARBA00023187"/>
    </source>
</evidence>
<dbReference type="EMBL" id="GG662435">
    <property type="protein sequence ID" value="EWS71703.1"/>
    <property type="molecule type" value="Genomic_DNA"/>
</dbReference>
<dbReference type="Pfam" id="PF01423">
    <property type="entry name" value="LSM"/>
    <property type="match status" value="1"/>
</dbReference>
<dbReference type="GO" id="GO:0046540">
    <property type="term" value="C:U4/U6 x U5 tri-snRNP complex"/>
    <property type="evidence" value="ECO:0007669"/>
    <property type="project" value="TreeGrafter"/>
</dbReference>
<dbReference type="AlphaFoldDB" id="W7X5R6"/>
<evidence type="ECO:0000256" key="2">
    <source>
        <dbReference type="ARBA" id="ARBA00006850"/>
    </source>
</evidence>
<evidence type="ECO:0000259" key="10">
    <source>
        <dbReference type="PROSITE" id="PS52002"/>
    </source>
</evidence>
<dbReference type="FunFam" id="2.30.30.100:FF:000041">
    <property type="entry name" value="U6 snRNA-associated Sm-like protein LSm5"/>
    <property type="match status" value="1"/>
</dbReference>
<dbReference type="InterPro" id="IPR047575">
    <property type="entry name" value="Sm"/>
</dbReference>
<dbReference type="SMART" id="SM00651">
    <property type="entry name" value="Sm"/>
    <property type="match status" value="1"/>
</dbReference>
<dbReference type="STRING" id="312017.W7X5R6"/>
<accession>W7X5R6</accession>
<dbReference type="GO" id="GO:0000398">
    <property type="term" value="P:mRNA splicing, via spliceosome"/>
    <property type="evidence" value="ECO:0007669"/>
    <property type="project" value="TreeGrafter"/>
</dbReference>
<keyword evidence="8 9" id="KW-0687">Ribonucleoprotein</keyword>
<dbReference type="Proteomes" id="UP000009168">
    <property type="component" value="Unassembled WGS sequence"/>
</dbReference>
<organism evidence="11 12">
    <name type="scientific">Tetrahymena thermophila (strain SB210)</name>
    <dbReference type="NCBI Taxonomy" id="312017"/>
    <lineage>
        <taxon>Eukaryota</taxon>
        <taxon>Sar</taxon>
        <taxon>Alveolata</taxon>
        <taxon>Ciliophora</taxon>
        <taxon>Intramacronucleata</taxon>
        <taxon>Oligohymenophorea</taxon>
        <taxon>Hymenostomatida</taxon>
        <taxon>Tetrahymenina</taxon>
        <taxon>Tetrahymenidae</taxon>
        <taxon>Tetrahymena</taxon>
    </lineage>
</organism>
<keyword evidence="4 9" id="KW-0747">Spliceosome</keyword>
<dbReference type="KEGG" id="tet:TTHERM_000686259"/>
<keyword evidence="12" id="KW-1185">Reference proteome</keyword>
<reference evidence="12" key="1">
    <citation type="journal article" date="2006" name="PLoS Biol.">
        <title>Macronuclear genome sequence of the ciliate Tetrahymena thermophila, a model eukaryote.</title>
        <authorList>
            <person name="Eisen J.A."/>
            <person name="Coyne R.S."/>
            <person name="Wu M."/>
            <person name="Wu D."/>
            <person name="Thiagarajan M."/>
            <person name="Wortman J.R."/>
            <person name="Badger J.H."/>
            <person name="Ren Q."/>
            <person name="Amedeo P."/>
            <person name="Jones K.M."/>
            <person name="Tallon L.J."/>
            <person name="Delcher A.L."/>
            <person name="Salzberg S.L."/>
            <person name="Silva J.C."/>
            <person name="Haas B.J."/>
            <person name="Majoros W.H."/>
            <person name="Farzad M."/>
            <person name="Carlton J.M."/>
            <person name="Smith R.K. Jr."/>
            <person name="Garg J."/>
            <person name="Pearlman R.E."/>
            <person name="Karrer K.M."/>
            <person name="Sun L."/>
            <person name="Manning G."/>
            <person name="Elde N.C."/>
            <person name="Turkewitz A.P."/>
            <person name="Asai D.J."/>
            <person name="Wilkes D.E."/>
            <person name="Wang Y."/>
            <person name="Cai H."/>
            <person name="Collins K."/>
            <person name="Stewart B.A."/>
            <person name="Lee S.R."/>
            <person name="Wilamowska K."/>
            <person name="Weinberg Z."/>
            <person name="Ruzzo W.L."/>
            <person name="Wloga D."/>
            <person name="Gaertig J."/>
            <person name="Frankel J."/>
            <person name="Tsao C.-C."/>
            <person name="Gorovsky M.A."/>
            <person name="Keeling P.J."/>
            <person name="Waller R.F."/>
            <person name="Patron N.J."/>
            <person name="Cherry J.M."/>
            <person name="Stover N.A."/>
            <person name="Krieger C.J."/>
            <person name="del Toro C."/>
            <person name="Ryder H.F."/>
            <person name="Williamson S.C."/>
            <person name="Barbeau R.A."/>
            <person name="Hamilton E.P."/>
            <person name="Orias E."/>
        </authorList>
    </citation>
    <scope>NUCLEOTIDE SEQUENCE [LARGE SCALE GENOMIC DNA]</scope>
    <source>
        <strain evidence="12">SB210</strain>
    </source>
</reference>
<protein>
    <recommendedName>
        <fullName evidence="9">U6 snRNA-associated Sm-like protein LSm5</fullName>
    </recommendedName>
</protein>
<dbReference type="PANTHER" id="PTHR20971:SF0">
    <property type="entry name" value="U6 SNRNA-ASSOCIATED SM-LIKE PROTEIN LSM5"/>
    <property type="match status" value="1"/>
</dbReference>
<dbReference type="InterPro" id="IPR010920">
    <property type="entry name" value="LSM_dom_sf"/>
</dbReference>
<gene>
    <name evidence="9" type="primary">LSM5</name>
    <name evidence="11" type="ORF">TTHERM_000686259</name>
</gene>
<feature type="domain" description="Sm" evidence="10">
    <location>
        <begin position="8"/>
        <end position="83"/>
    </location>
</feature>